<gene>
    <name evidence="1" type="ORF">NIES267_10800</name>
</gene>
<proteinExistence type="predicted"/>
<organism evidence="1 2">
    <name type="scientific">Calothrix parasitica NIES-267</name>
    <dbReference type="NCBI Taxonomy" id="1973488"/>
    <lineage>
        <taxon>Bacteria</taxon>
        <taxon>Bacillati</taxon>
        <taxon>Cyanobacteriota</taxon>
        <taxon>Cyanophyceae</taxon>
        <taxon>Nostocales</taxon>
        <taxon>Calotrichaceae</taxon>
        <taxon>Calothrix</taxon>
    </lineage>
</organism>
<dbReference type="OrthoDB" id="454702at2"/>
<evidence type="ECO:0000313" key="1">
    <source>
        <dbReference type="EMBL" id="BAY81603.1"/>
    </source>
</evidence>
<evidence type="ECO:0000313" key="2">
    <source>
        <dbReference type="Proteomes" id="UP000218418"/>
    </source>
</evidence>
<name>A0A1Z4LK29_9CYAN</name>
<protein>
    <submittedName>
        <fullName evidence="1">Uncharacterized protein</fullName>
    </submittedName>
</protein>
<dbReference type="Proteomes" id="UP000218418">
    <property type="component" value="Chromosome"/>
</dbReference>
<accession>A0A1Z4LK29</accession>
<keyword evidence="2" id="KW-1185">Reference proteome</keyword>
<sequence>MLDSGFDTQNNIQGNSQFTIDSSSILGNESSFIDKDLLGDSKEVGGILISTDLVNLDNSNHGNYVNDLSLELDITGKAVEQVQNLLTGLEADTALTDKLELAFGETFKAEIADKLVGNFGKDNFSEIPEIKIVSGDKVNGANGGYDSLNGIIYLSRDFVNTNQNDVNTITGVILEEVGHFIDSRINDVDAAGDEGELFSALVQGKTLSEAEIVAIKAEDDIDTITIDGQKIEIEYSQDYASRAKELWDSKTTDFSERDLAKTLQKEGATVEQIAQTLNSSVGFKLETIADALDNGTTFNYSDIAQGLWNSGHKIDAKKLADLLWDEGATEIEIGKALKHIGSDLSTTIDAFYGITKNDGTGINHNSVATGLWNSGHQIDAKKLADLLWDKGATEIEVGKALNNIGLDLATIANALDDGITKSDGTGLDSNSVATGLWNSGHAISTRKLADLLWDEGIYSTEIAKALKHLGFSLPTIADALDDGVTTSSGNGIGYISAATGLWNSGHPIDARKLADLLWDEGASASKIGRTLKYLGFDLPTIADALDDGVTLKDGTGLDYANVATGLWKSGHKIDSRKLADLMWQEVMLPSEIGKALNHVVGRNPIQIASDMRYGISGVDFKSENSLFYKHLATALWNSGHKLNTRQLADLLWDRGASQAQIGKAFKYLGFGLTTIADAVADGVTKSDGQGLNYSSVATALWKSGHKTGTREIARLLRYEGASAGQIGKAIKNLGFGLTTIADALDDGAGFNYTTVAKGLWSSGHKINSRKLADLLWDEGASQGEIAQALNYGIGRSLSGIASDMKYGVTLSNGKSFNYIDVAIGLWNSGHKVSTRNIALELQKLGASAVDNARALNYGLGSNLRTIADALDDGATYSYGQVADGLWKSGHGINSGNLAKLLRDEGAGYWTVVGALKSAAGHSHLGAIGIATKGEISDFIHDAAKQVKAVGNKVEKLYDDSKSLSGISKTLDSAIETVKNTAKDVEKAVTDDVVDILKKVPVVGTAVGAIEGVINAVQGDEKGVLKSAIDSALAFYGGSNVITPKMVDFVVDVFWELKDSDYKGAVSESLNNLGVSKTASELFVSVAWAMEKGNWENAVDAALSTVGFDNAQEFVDIAWGVIDKNYQGALEAGLDLVGFDSLNIDQAKADTFIKVAVAVKDGNYNQVADHLIALAGNDAQKYLNTDWIKDLRDENVAKARQAIEQGLSELGFDKVTQWADTIWAVKEGQYLDALSDVLTLGQFEDAQEWSKIIDDLKAENYLEALTTAFNLADFEDGKSLAEAAIAVKEGNLIEAFYESFDLIEGGSDLKDAFKAIQEFDLQDFITSMVDALPLLIKLA</sequence>
<dbReference type="EMBL" id="AP018227">
    <property type="protein sequence ID" value="BAY81603.1"/>
    <property type="molecule type" value="Genomic_DNA"/>
</dbReference>
<reference evidence="1 2" key="1">
    <citation type="submission" date="2017-06" db="EMBL/GenBank/DDBJ databases">
        <title>Genome sequencing of cyanobaciteial culture collection at National Institute for Environmental Studies (NIES).</title>
        <authorList>
            <person name="Hirose Y."/>
            <person name="Shimura Y."/>
            <person name="Fujisawa T."/>
            <person name="Nakamura Y."/>
            <person name="Kawachi M."/>
        </authorList>
    </citation>
    <scope>NUCLEOTIDE SEQUENCE [LARGE SCALE GENOMIC DNA]</scope>
    <source>
        <strain evidence="1 2">NIES-267</strain>
    </source>
</reference>